<dbReference type="RefSeq" id="WP_097789012.1">
    <property type="nucleotide sequence ID" value="NZ_CP021435.1"/>
</dbReference>
<feature type="signal peptide" evidence="1">
    <location>
        <begin position="1"/>
        <end position="25"/>
    </location>
</feature>
<dbReference type="AlphaFoldDB" id="A0A291P6P7"/>
<evidence type="ECO:0000313" key="2">
    <source>
        <dbReference type="EMBL" id="ATJ82583.1"/>
    </source>
</evidence>
<keyword evidence="1" id="KW-0732">Signal</keyword>
<dbReference type="KEGG" id="hbe:BEI_1596"/>
<feature type="chain" id="PRO_5018093285" evidence="1">
    <location>
        <begin position="26"/>
        <end position="89"/>
    </location>
</feature>
<accession>A0A291P6P7</accession>
<reference evidence="2 3" key="1">
    <citation type="journal article" date="2017" name="Sci. Rep.">
        <title>Revealing the Saline Adaptation Strategies of the Halophilic Bacterium Halomonas beimenensis through High-throughput Omics and Transposon Mutagenesis Approaches.</title>
        <authorList>
            <person name="Chen Y.H."/>
            <person name="Lin S.S."/>
            <person name="Shyu Y.T."/>
        </authorList>
    </citation>
    <scope>NUCLEOTIDE SEQUENCE [LARGE SCALE GENOMIC DNA]</scope>
    <source>
        <strain evidence="2 3">NTU-111</strain>
    </source>
</reference>
<organism evidence="2 3">
    <name type="scientific">Halomonas beimenensis</name>
    <dbReference type="NCBI Taxonomy" id="475662"/>
    <lineage>
        <taxon>Bacteria</taxon>
        <taxon>Pseudomonadati</taxon>
        <taxon>Pseudomonadota</taxon>
        <taxon>Gammaproteobacteria</taxon>
        <taxon>Oceanospirillales</taxon>
        <taxon>Halomonadaceae</taxon>
        <taxon>Halomonas</taxon>
    </lineage>
</organism>
<dbReference type="EMBL" id="CP021435">
    <property type="protein sequence ID" value="ATJ82583.1"/>
    <property type="molecule type" value="Genomic_DNA"/>
</dbReference>
<evidence type="ECO:0000313" key="3">
    <source>
        <dbReference type="Proteomes" id="UP000219993"/>
    </source>
</evidence>
<evidence type="ECO:0000256" key="1">
    <source>
        <dbReference type="SAM" id="SignalP"/>
    </source>
</evidence>
<gene>
    <name evidence="2" type="ORF">BEI_1596</name>
</gene>
<dbReference type="Proteomes" id="UP000219993">
    <property type="component" value="Chromosome"/>
</dbReference>
<name>A0A291P6P7_9GAMM</name>
<keyword evidence="3" id="KW-1185">Reference proteome</keyword>
<sequence length="89" mass="9691">MSPRRFPFLLGLAVLLAGGGSGAIAPTYTSENPDIMRIGNERPADPQVTTERLGSYCLEITETWSEQGATPDGQKLWALDTRRKVVPCN</sequence>
<protein>
    <submittedName>
        <fullName evidence="2">Uncharacterized protein</fullName>
    </submittedName>
</protein>
<proteinExistence type="predicted"/>
<dbReference type="OrthoDB" id="6166158at2"/>